<evidence type="ECO:0000313" key="2">
    <source>
        <dbReference type="EMBL" id="OGL46273.1"/>
    </source>
</evidence>
<sequence length="341" mass="38228">MSSIDTNKTKENESVSKVLVTGGAGYIGCHLIRILLERGCKVRVLDSFLFDQHSLDNLKDNPNLEIMVGDIRHMEELASSLEGVSSVIHLAGIVGDPACNLEKQVTLSINYEATRLLVDLCKYNNIKRLVFASTCSVYGARGEEILTEESPISPISLYAETKIRSEEILLKAANENSLEPVIVRFATVYGLSRRMRFDLVLNILTAKAVHEKKIRIYGGVQWRPLIHAKDAAAALMLCLEASGDVVCGEIFNAGSNQENYRIKDLEKIFVKLFPRINIEHVPPMNDERSYNVSFDKITSVLGFTPQETAKRGVKELKDSLLKGNFADYLADKYYNVKYLYK</sequence>
<dbReference type="EMBL" id="MGDD01000138">
    <property type="protein sequence ID" value="OGL46273.1"/>
    <property type="molecule type" value="Genomic_DNA"/>
</dbReference>
<dbReference type="PANTHER" id="PTHR43245:SF23">
    <property type="entry name" value="NAD(P)-BINDING DOMAIN-CONTAINING PROTEIN"/>
    <property type="match status" value="1"/>
</dbReference>
<feature type="domain" description="NAD-dependent epimerase/dehydratase" evidence="1">
    <location>
        <begin position="18"/>
        <end position="254"/>
    </location>
</feature>
<dbReference type="AlphaFoldDB" id="A0A1F7RXM5"/>
<gene>
    <name evidence="2" type="ORF">A2161_14860</name>
</gene>
<dbReference type="InterPro" id="IPR001509">
    <property type="entry name" value="Epimerase_deHydtase"/>
</dbReference>
<comment type="caution">
    <text evidence="2">The sequence shown here is derived from an EMBL/GenBank/DDBJ whole genome shotgun (WGS) entry which is preliminary data.</text>
</comment>
<evidence type="ECO:0000259" key="1">
    <source>
        <dbReference type="Pfam" id="PF01370"/>
    </source>
</evidence>
<name>A0A1F7RXM5_9BACT</name>
<dbReference type="CDD" id="cd08946">
    <property type="entry name" value="SDR_e"/>
    <property type="match status" value="1"/>
</dbReference>
<dbReference type="PANTHER" id="PTHR43245">
    <property type="entry name" value="BIFUNCTIONAL POLYMYXIN RESISTANCE PROTEIN ARNA"/>
    <property type="match status" value="1"/>
</dbReference>
<reference evidence="2 3" key="1">
    <citation type="journal article" date="2016" name="Nat. Commun.">
        <title>Thousands of microbial genomes shed light on interconnected biogeochemical processes in an aquifer system.</title>
        <authorList>
            <person name="Anantharaman K."/>
            <person name="Brown C.T."/>
            <person name="Hug L.A."/>
            <person name="Sharon I."/>
            <person name="Castelle C.J."/>
            <person name="Probst A.J."/>
            <person name="Thomas B.C."/>
            <person name="Singh A."/>
            <person name="Wilkins M.J."/>
            <person name="Karaoz U."/>
            <person name="Brodie E.L."/>
            <person name="Williams K.H."/>
            <person name="Hubbard S.S."/>
            <person name="Banfield J.F."/>
        </authorList>
    </citation>
    <scope>NUCLEOTIDE SEQUENCE [LARGE SCALE GENOMIC DNA]</scope>
</reference>
<protein>
    <recommendedName>
        <fullName evidence="1">NAD-dependent epimerase/dehydratase domain-containing protein</fullName>
    </recommendedName>
</protein>
<organism evidence="2 3">
    <name type="scientific">Candidatus Schekmanbacteria bacterium RBG_13_48_7</name>
    <dbReference type="NCBI Taxonomy" id="1817878"/>
    <lineage>
        <taxon>Bacteria</taxon>
        <taxon>Candidatus Schekmaniibacteriota</taxon>
    </lineage>
</organism>
<dbReference type="InterPro" id="IPR036291">
    <property type="entry name" value="NAD(P)-bd_dom_sf"/>
</dbReference>
<dbReference type="Proteomes" id="UP000179266">
    <property type="component" value="Unassembled WGS sequence"/>
</dbReference>
<proteinExistence type="predicted"/>
<dbReference type="SUPFAM" id="SSF51735">
    <property type="entry name" value="NAD(P)-binding Rossmann-fold domains"/>
    <property type="match status" value="1"/>
</dbReference>
<dbReference type="InterPro" id="IPR050177">
    <property type="entry name" value="Lipid_A_modif_metabolic_enz"/>
</dbReference>
<dbReference type="Gene3D" id="3.40.50.720">
    <property type="entry name" value="NAD(P)-binding Rossmann-like Domain"/>
    <property type="match status" value="1"/>
</dbReference>
<evidence type="ECO:0000313" key="3">
    <source>
        <dbReference type="Proteomes" id="UP000179266"/>
    </source>
</evidence>
<dbReference type="Pfam" id="PF01370">
    <property type="entry name" value="Epimerase"/>
    <property type="match status" value="1"/>
</dbReference>
<accession>A0A1F7RXM5</accession>